<dbReference type="AlphaFoldDB" id="W2RXL9"/>
<dbReference type="SUPFAM" id="SSF52540">
    <property type="entry name" value="P-loop containing nucleoside triphosphate hydrolases"/>
    <property type="match status" value="1"/>
</dbReference>
<evidence type="ECO:0000313" key="3">
    <source>
        <dbReference type="EMBL" id="ETN41065.1"/>
    </source>
</evidence>
<protein>
    <recommendedName>
        <fullName evidence="2">AAA+ ATPase domain-containing protein</fullName>
    </recommendedName>
</protein>
<dbReference type="SMART" id="SM00382">
    <property type="entry name" value="AAA"/>
    <property type="match status" value="1"/>
</dbReference>
<organism evidence="3 4">
    <name type="scientific">Cyphellophora europaea (strain CBS 101466)</name>
    <name type="common">Phialophora europaea</name>
    <dbReference type="NCBI Taxonomy" id="1220924"/>
    <lineage>
        <taxon>Eukaryota</taxon>
        <taxon>Fungi</taxon>
        <taxon>Dikarya</taxon>
        <taxon>Ascomycota</taxon>
        <taxon>Pezizomycotina</taxon>
        <taxon>Eurotiomycetes</taxon>
        <taxon>Chaetothyriomycetidae</taxon>
        <taxon>Chaetothyriales</taxon>
        <taxon>Cyphellophoraceae</taxon>
        <taxon>Cyphellophora</taxon>
    </lineage>
</organism>
<accession>W2RXL9</accession>
<dbReference type="CDD" id="cd19481">
    <property type="entry name" value="RecA-like_protease"/>
    <property type="match status" value="1"/>
</dbReference>
<dbReference type="GO" id="GO:0005524">
    <property type="term" value="F:ATP binding"/>
    <property type="evidence" value="ECO:0007669"/>
    <property type="project" value="InterPro"/>
</dbReference>
<sequence length="723" mass="82335">MYPSNEFPTSKRERELSEDETAQSDIDADEQRTPPAKRSRHNIDYRDDDTVVTIHQVYCGRGRGRQADHTSHAPNVLYLDHPRLFYGDDKASQLRGTKRLSDDSELAASAGIVIYQSYACDAYLRHFDTFFEPIELPHLQETFLRANQARFFRFKREGPAALPQSIRLDLQSTQLVSEISAILSHSDILSGWQEERSLSFPFPFFFHHAAEVQAAVDLSGGPGLQKYVALLLHCIADLGRQDHAEAEQLFSRGLVDRAHFSKLFRAGELVVTRKDRVLVAHRLDRIREAQDGISLECWSYDFNGSFKMRQTTLYVRRPSEKEAISINSLEAFPLRLDLSGIRQDLLSRGCKFWECRARKYIHYTAPRMPFESQTAQPRYMIDYDMYRVLHQPEGQQVIELQRRDDAGAIPSESLEQLEGPNRDEMLMLLPAYVQGFGFLDKKWRTLQVDYIDDLQWNVAAFDQLVLDKRKKDLVKALVSVHLTTRRGVDIIEGKGNGLIILLHGGPGTGKTLTAESVAELAQKPLYRVTCGDMGIDPEGVEKYLDSVLHIGTVWGCVVLLDEADIFLERRTTEDIKRNALVSVFLRVLEYYDGILILTTNRIGLFDEAFKSRIQLAVHYPALDKGGRAQVWLSALRAIPTGQVGFDFDALKFHVDKLSGYPLNGRQIRSTVHCAMQLAIFNNERLDISHFDSVIGITMEFEKYVTDVRGEDDDAAARTEGLRR</sequence>
<dbReference type="VEuPathDB" id="FungiDB:HMPREF1541_03000"/>
<evidence type="ECO:0000259" key="2">
    <source>
        <dbReference type="SMART" id="SM00382"/>
    </source>
</evidence>
<feature type="compositionally biased region" description="Acidic residues" evidence="1">
    <location>
        <begin position="16"/>
        <end position="28"/>
    </location>
</feature>
<dbReference type="STRING" id="1220924.W2RXL9"/>
<evidence type="ECO:0000256" key="1">
    <source>
        <dbReference type="SAM" id="MobiDB-lite"/>
    </source>
</evidence>
<name>W2RXL9_CYPE1</name>
<dbReference type="Pfam" id="PF00004">
    <property type="entry name" value="AAA"/>
    <property type="match status" value="1"/>
</dbReference>
<dbReference type="GO" id="GO:0016887">
    <property type="term" value="F:ATP hydrolysis activity"/>
    <property type="evidence" value="ECO:0007669"/>
    <property type="project" value="InterPro"/>
</dbReference>
<dbReference type="InParanoid" id="W2RXL9"/>
<dbReference type="Proteomes" id="UP000030752">
    <property type="component" value="Unassembled WGS sequence"/>
</dbReference>
<dbReference type="eggNOG" id="KOG0742">
    <property type="taxonomic scope" value="Eukaryota"/>
</dbReference>
<feature type="domain" description="AAA+ ATPase" evidence="2">
    <location>
        <begin position="496"/>
        <end position="623"/>
    </location>
</feature>
<dbReference type="HOGENOM" id="CLU_004471_4_7_1"/>
<gene>
    <name evidence="3" type="ORF">HMPREF1541_03000</name>
</gene>
<dbReference type="Gene3D" id="3.40.50.300">
    <property type="entry name" value="P-loop containing nucleotide triphosphate hydrolases"/>
    <property type="match status" value="1"/>
</dbReference>
<dbReference type="PANTHER" id="PTHR46411:SF2">
    <property type="entry name" value="AAA+ ATPASE DOMAIN-CONTAINING PROTEIN"/>
    <property type="match status" value="1"/>
</dbReference>
<dbReference type="RefSeq" id="XP_008715574.1">
    <property type="nucleotide sequence ID" value="XM_008717352.1"/>
</dbReference>
<dbReference type="GeneID" id="19970339"/>
<keyword evidence="4" id="KW-1185">Reference proteome</keyword>
<dbReference type="InterPro" id="IPR054289">
    <property type="entry name" value="DUF7025"/>
</dbReference>
<dbReference type="Pfam" id="PF22942">
    <property type="entry name" value="DUF7025"/>
    <property type="match status" value="1"/>
</dbReference>
<dbReference type="EMBL" id="KB822719">
    <property type="protein sequence ID" value="ETN41065.1"/>
    <property type="molecule type" value="Genomic_DNA"/>
</dbReference>
<dbReference type="InterPro" id="IPR003959">
    <property type="entry name" value="ATPase_AAA_core"/>
</dbReference>
<dbReference type="OrthoDB" id="10042665at2759"/>
<dbReference type="InterPro" id="IPR003593">
    <property type="entry name" value="AAA+_ATPase"/>
</dbReference>
<feature type="region of interest" description="Disordered" evidence="1">
    <location>
        <begin position="1"/>
        <end position="44"/>
    </location>
</feature>
<evidence type="ECO:0000313" key="4">
    <source>
        <dbReference type="Proteomes" id="UP000030752"/>
    </source>
</evidence>
<dbReference type="PANTHER" id="PTHR46411">
    <property type="entry name" value="FAMILY ATPASE, PUTATIVE-RELATED"/>
    <property type="match status" value="1"/>
</dbReference>
<reference evidence="3 4" key="1">
    <citation type="submission" date="2013-03" db="EMBL/GenBank/DDBJ databases">
        <title>The Genome Sequence of Phialophora europaea CBS 101466.</title>
        <authorList>
            <consortium name="The Broad Institute Genomics Platform"/>
            <person name="Cuomo C."/>
            <person name="de Hoog S."/>
            <person name="Gorbushina A."/>
            <person name="Walker B."/>
            <person name="Young S.K."/>
            <person name="Zeng Q."/>
            <person name="Gargeya S."/>
            <person name="Fitzgerald M."/>
            <person name="Haas B."/>
            <person name="Abouelleil A."/>
            <person name="Allen A.W."/>
            <person name="Alvarado L."/>
            <person name="Arachchi H.M."/>
            <person name="Berlin A.M."/>
            <person name="Chapman S.B."/>
            <person name="Gainer-Dewar J."/>
            <person name="Goldberg J."/>
            <person name="Griggs A."/>
            <person name="Gujja S."/>
            <person name="Hansen M."/>
            <person name="Howarth C."/>
            <person name="Imamovic A."/>
            <person name="Ireland A."/>
            <person name="Larimer J."/>
            <person name="McCowan C."/>
            <person name="Murphy C."/>
            <person name="Pearson M."/>
            <person name="Poon T.W."/>
            <person name="Priest M."/>
            <person name="Roberts A."/>
            <person name="Saif S."/>
            <person name="Shea T."/>
            <person name="Sisk P."/>
            <person name="Sykes S."/>
            <person name="Wortman J."/>
            <person name="Nusbaum C."/>
            <person name="Birren B."/>
        </authorList>
    </citation>
    <scope>NUCLEOTIDE SEQUENCE [LARGE SCALE GENOMIC DNA]</scope>
    <source>
        <strain evidence="3 4">CBS 101466</strain>
    </source>
</reference>
<proteinExistence type="predicted"/>
<dbReference type="InterPro" id="IPR027417">
    <property type="entry name" value="P-loop_NTPase"/>
</dbReference>